<comment type="caution">
    <text evidence="1">The sequence shown here is derived from an EMBL/GenBank/DDBJ whole genome shotgun (WGS) entry which is preliminary data.</text>
</comment>
<protein>
    <recommendedName>
        <fullName evidence="3">Resolvase-like protein</fullName>
    </recommendedName>
</protein>
<proteinExistence type="predicted"/>
<dbReference type="Proteomes" id="UP000295146">
    <property type="component" value="Unassembled WGS sequence"/>
</dbReference>
<dbReference type="AlphaFoldDB" id="A0A4R8C1E0"/>
<gene>
    <name evidence="1" type="ORF">EV653_3521</name>
</gene>
<evidence type="ECO:0008006" key="3">
    <source>
        <dbReference type="Google" id="ProtNLM"/>
    </source>
</evidence>
<dbReference type="OrthoDB" id="3830455at2"/>
<sequence length="125" mass="13720">MAIAEMSLGFWPGSSPGPGSGSQRILYCYAHERLARRLRDLVEVQKAALHAAEQRGYRLGPLFVEQDDSGQAMQALIDAAMAHVGRAAVAVPHRGHLIPLGAPREWQQFLEELVDHPLIFTAHTS</sequence>
<organism evidence="1 2">
    <name type="scientific">Kribbella pratensis</name>
    <dbReference type="NCBI Taxonomy" id="2512112"/>
    <lineage>
        <taxon>Bacteria</taxon>
        <taxon>Bacillati</taxon>
        <taxon>Actinomycetota</taxon>
        <taxon>Actinomycetes</taxon>
        <taxon>Propionibacteriales</taxon>
        <taxon>Kribbellaceae</taxon>
        <taxon>Kribbella</taxon>
    </lineage>
</organism>
<keyword evidence="2" id="KW-1185">Reference proteome</keyword>
<dbReference type="RefSeq" id="WP_134104690.1">
    <property type="nucleotide sequence ID" value="NZ_SODP01000002.1"/>
</dbReference>
<accession>A0A4R8C1E0</accession>
<evidence type="ECO:0000313" key="2">
    <source>
        <dbReference type="Proteomes" id="UP000295146"/>
    </source>
</evidence>
<reference evidence="1 2" key="1">
    <citation type="submission" date="2019-03" db="EMBL/GenBank/DDBJ databases">
        <title>Genomic Encyclopedia of Type Strains, Phase III (KMG-III): the genomes of soil and plant-associated and newly described type strains.</title>
        <authorList>
            <person name="Whitman W."/>
        </authorList>
    </citation>
    <scope>NUCLEOTIDE SEQUENCE [LARGE SCALE GENOMIC DNA]</scope>
    <source>
        <strain evidence="1 2">VKM Ac-2573</strain>
    </source>
</reference>
<name>A0A4R8C1E0_9ACTN</name>
<evidence type="ECO:0000313" key="1">
    <source>
        <dbReference type="EMBL" id="TDW69496.1"/>
    </source>
</evidence>
<dbReference type="EMBL" id="SODP01000002">
    <property type="protein sequence ID" value="TDW69496.1"/>
    <property type="molecule type" value="Genomic_DNA"/>
</dbReference>